<evidence type="ECO:0000313" key="3">
    <source>
        <dbReference type="Proteomes" id="UP000799429"/>
    </source>
</evidence>
<protein>
    <submittedName>
        <fullName evidence="2">Uncharacterized protein</fullName>
    </submittedName>
</protein>
<reference evidence="2" key="1">
    <citation type="journal article" date="2020" name="Stud. Mycol.">
        <title>101 Dothideomycetes genomes: a test case for predicting lifestyles and emergence of pathogens.</title>
        <authorList>
            <person name="Haridas S."/>
            <person name="Albert R."/>
            <person name="Binder M."/>
            <person name="Bloem J."/>
            <person name="Labutti K."/>
            <person name="Salamov A."/>
            <person name="Andreopoulos B."/>
            <person name="Baker S."/>
            <person name="Barry K."/>
            <person name="Bills G."/>
            <person name="Bluhm B."/>
            <person name="Cannon C."/>
            <person name="Castanera R."/>
            <person name="Culley D."/>
            <person name="Daum C."/>
            <person name="Ezra D."/>
            <person name="Gonzalez J."/>
            <person name="Henrissat B."/>
            <person name="Kuo A."/>
            <person name="Liang C."/>
            <person name="Lipzen A."/>
            <person name="Lutzoni F."/>
            <person name="Magnuson J."/>
            <person name="Mondo S."/>
            <person name="Nolan M."/>
            <person name="Ohm R."/>
            <person name="Pangilinan J."/>
            <person name="Park H.-J."/>
            <person name="Ramirez L."/>
            <person name="Alfaro M."/>
            <person name="Sun H."/>
            <person name="Tritt A."/>
            <person name="Yoshinaga Y."/>
            <person name="Zwiers L.-H."/>
            <person name="Turgeon B."/>
            <person name="Goodwin S."/>
            <person name="Spatafora J."/>
            <person name="Crous P."/>
            <person name="Grigoriev I."/>
        </authorList>
    </citation>
    <scope>NUCLEOTIDE SEQUENCE</scope>
    <source>
        <strain evidence="2">CBS 101060</strain>
    </source>
</reference>
<evidence type="ECO:0000313" key="2">
    <source>
        <dbReference type="EMBL" id="KAF2837029.1"/>
    </source>
</evidence>
<sequence>MSSTEVVRKRGRPKKAIATSNADAQQQEVPEMKAEVAPKKKGRKPKVPSIEEVQEKAEEVFKLVKATSTSKRGKGKAMEQESVVEASSPSTSKRKGPVKAIESTGIPTPERSEPSKEALMIPQSQSRILQALVASKRSQDPQKLRLRSPPLSPQTPPIVRNARNCSDQSLKSTTIPPQPAPPSACAAALSPTPFSIPHPLPSLSLSSTPALLAKSTAQFANTKSTSSPSPSKTPPLPTTTQKTPQPPLKPYSPKSPQQPPVPPEKLAPKLPSLGEVNRIAVSQQSKRPLRPGTEEYKAAYKSATRKWTGLVVALPIVAVTSYVLYERCKFIPPALHFYVCGRT</sequence>
<feature type="compositionally biased region" description="Low complexity" evidence="1">
    <location>
        <begin position="201"/>
        <end position="212"/>
    </location>
</feature>
<dbReference type="EMBL" id="MU006101">
    <property type="protein sequence ID" value="KAF2837029.1"/>
    <property type="molecule type" value="Genomic_DNA"/>
</dbReference>
<keyword evidence="3" id="KW-1185">Reference proteome</keyword>
<name>A0A9P4VQZ9_9PEZI</name>
<feature type="compositionally biased region" description="Low complexity" evidence="1">
    <location>
        <begin position="183"/>
        <end position="193"/>
    </location>
</feature>
<organism evidence="2 3">
    <name type="scientific">Patellaria atrata CBS 101060</name>
    <dbReference type="NCBI Taxonomy" id="1346257"/>
    <lineage>
        <taxon>Eukaryota</taxon>
        <taxon>Fungi</taxon>
        <taxon>Dikarya</taxon>
        <taxon>Ascomycota</taxon>
        <taxon>Pezizomycotina</taxon>
        <taxon>Dothideomycetes</taxon>
        <taxon>Dothideomycetes incertae sedis</taxon>
        <taxon>Patellariales</taxon>
        <taxon>Patellariaceae</taxon>
        <taxon>Patellaria</taxon>
    </lineage>
</organism>
<feature type="compositionally biased region" description="Polar residues" evidence="1">
    <location>
        <begin position="18"/>
        <end position="28"/>
    </location>
</feature>
<gene>
    <name evidence="2" type="ORF">M501DRAFT_213872</name>
</gene>
<feature type="region of interest" description="Disordered" evidence="1">
    <location>
        <begin position="66"/>
        <end position="269"/>
    </location>
</feature>
<evidence type="ECO:0000256" key="1">
    <source>
        <dbReference type="SAM" id="MobiDB-lite"/>
    </source>
</evidence>
<dbReference type="Proteomes" id="UP000799429">
    <property type="component" value="Unassembled WGS sequence"/>
</dbReference>
<proteinExistence type="predicted"/>
<dbReference type="AlphaFoldDB" id="A0A9P4VQZ9"/>
<dbReference type="OrthoDB" id="3784821at2759"/>
<feature type="compositionally biased region" description="Pro residues" evidence="1">
    <location>
        <begin position="256"/>
        <end position="265"/>
    </location>
</feature>
<comment type="caution">
    <text evidence="2">The sequence shown here is derived from an EMBL/GenBank/DDBJ whole genome shotgun (WGS) entry which is preliminary data.</text>
</comment>
<feature type="region of interest" description="Disordered" evidence="1">
    <location>
        <begin position="1"/>
        <end position="51"/>
    </location>
</feature>
<accession>A0A9P4VQZ9</accession>